<evidence type="ECO:0000313" key="5">
    <source>
        <dbReference type="Proteomes" id="UP000282674"/>
    </source>
</evidence>
<accession>A0A3M2LLE9</accession>
<dbReference type="InterPro" id="IPR027417">
    <property type="entry name" value="P-loop_NTPase"/>
</dbReference>
<evidence type="ECO:0000256" key="1">
    <source>
        <dbReference type="SAM" id="MobiDB-lite"/>
    </source>
</evidence>
<feature type="transmembrane region" description="Helical" evidence="2">
    <location>
        <begin position="491"/>
        <end position="509"/>
    </location>
</feature>
<keyword evidence="5" id="KW-1185">Reference proteome</keyword>
<feature type="domain" description="NACHT" evidence="3">
    <location>
        <begin position="173"/>
        <end position="296"/>
    </location>
</feature>
<feature type="transmembrane region" description="Helical" evidence="2">
    <location>
        <begin position="541"/>
        <end position="560"/>
    </location>
</feature>
<evidence type="ECO:0000256" key="2">
    <source>
        <dbReference type="SAM" id="Phobius"/>
    </source>
</evidence>
<comment type="caution">
    <text evidence="4">The sequence shown here is derived from an EMBL/GenBank/DDBJ whole genome shotgun (WGS) entry which is preliminary data.</text>
</comment>
<reference evidence="4 5" key="1">
    <citation type="submission" date="2018-10" db="EMBL/GenBank/DDBJ databases">
        <title>Isolation from soil.</title>
        <authorList>
            <person name="Hu J."/>
        </authorList>
    </citation>
    <scope>NUCLEOTIDE SEQUENCE [LARGE SCALE GENOMIC DNA]</scope>
    <source>
        <strain evidence="4 5">NEAU-Ht49</strain>
    </source>
</reference>
<feature type="transmembrane region" description="Helical" evidence="2">
    <location>
        <begin position="44"/>
        <end position="63"/>
    </location>
</feature>
<feature type="region of interest" description="Disordered" evidence="1">
    <location>
        <begin position="830"/>
        <end position="864"/>
    </location>
</feature>
<protein>
    <submittedName>
        <fullName evidence="4">NACHT domain-containing protein</fullName>
    </submittedName>
</protein>
<dbReference type="AlphaFoldDB" id="A0A3M2LLE9"/>
<dbReference type="Pfam" id="PF05729">
    <property type="entry name" value="NACHT"/>
    <property type="match status" value="1"/>
</dbReference>
<dbReference type="InterPro" id="IPR007111">
    <property type="entry name" value="NACHT_NTPase"/>
</dbReference>
<feature type="region of interest" description="Disordered" evidence="1">
    <location>
        <begin position="721"/>
        <end position="740"/>
    </location>
</feature>
<feature type="transmembrane region" description="Helical" evidence="2">
    <location>
        <begin position="651"/>
        <end position="672"/>
    </location>
</feature>
<keyword evidence="2" id="KW-0472">Membrane</keyword>
<keyword evidence="2" id="KW-0812">Transmembrane</keyword>
<keyword evidence="2" id="KW-1133">Transmembrane helix</keyword>
<dbReference type="OrthoDB" id="419058at2"/>
<gene>
    <name evidence="4" type="ORF">EBO15_33455</name>
</gene>
<dbReference type="PROSITE" id="PS50837">
    <property type="entry name" value="NACHT"/>
    <property type="match status" value="1"/>
</dbReference>
<dbReference type="RefSeq" id="WP_122198480.1">
    <property type="nucleotide sequence ID" value="NZ_JBHSKC010000018.1"/>
</dbReference>
<organism evidence="4 5">
    <name type="scientific">Actinomadura harenae</name>
    <dbReference type="NCBI Taxonomy" id="2483351"/>
    <lineage>
        <taxon>Bacteria</taxon>
        <taxon>Bacillati</taxon>
        <taxon>Actinomycetota</taxon>
        <taxon>Actinomycetes</taxon>
        <taxon>Streptosporangiales</taxon>
        <taxon>Thermomonosporaceae</taxon>
        <taxon>Actinomadura</taxon>
    </lineage>
</organism>
<proteinExistence type="predicted"/>
<dbReference type="Proteomes" id="UP000282674">
    <property type="component" value="Unassembled WGS sequence"/>
</dbReference>
<feature type="transmembrane region" description="Helical" evidence="2">
    <location>
        <begin position="567"/>
        <end position="587"/>
    </location>
</feature>
<evidence type="ECO:0000313" key="4">
    <source>
        <dbReference type="EMBL" id="RMI38254.1"/>
    </source>
</evidence>
<dbReference type="Gene3D" id="3.40.50.300">
    <property type="entry name" value="P-loop containing nucleotide triphosphate hydrolases"/>
    <property type="match status" value="1"/>
</dbReference>
<dbReference type="EMBL" id="RFFG01000089">
    <property type="protein sequence ID" value="RMI38254.1"/>
    <property type="molecule type" value="Genomic_DNA"/>
</dbReference>
<feature type="transmembrane region" description="Helical" evidence="2">
    <location>
        <begin position="70"/>
        <end position="92"/>
    </location>
</feature>
<name>A0A3M2LLE9_9ACTN</name>
<evidence type="ECO:0000259" key="3">
    <source>
        <dbReference type="PROSITE" id="PS50837"/>
    </source>
</evidence>
<dbReference type="SUPFAM" id="SSF52540">
    <property type="entry name" value="P-loop containing nucleoside triphosphate hydrolases"/>
    <property type="match status" value="1"/>
</dbReference>
<feature type="transmembrane region" description="Helical" evidence="2">
    <location>
        <begin position="451"/>
        <end position="470"/>
    </location>
</feature>
<sequence>MEEHYTNDASGSPDVLVQVSKIEGQGSVNVTVASDAGLRGSRPVVPVLLASVPLWGAGALLLTMHGRVGLVGVLLVAAGLVLAGLGVSWLWLARWQKHATGDDRLKERARFLAGAVRTRYRQELEQADADGQGAIAVRWGVPDGVRQAAGAEGFRRDGEFGEAAELFRSVPTRRLVILGAAGAGKSVFATALASQLLGPGGSAGPVPVVVSLRGWVPSRQRLLHWAARRIAAAHREIGRSVADARLVTSGLLASRRVLLVLDGLDEIPAEARAAALEELNRQGTARLPLVLTSRPDEYAAAVEDAGMLLAGAAVVELRPLVAGQIAASLPLTDPSPDAPSRWRPVLDALEADGDGPVKEALASPLMVGLARTAYRRASDDPAELLEFSDAESLENQLLERFVPAAYADESEERVEDVRRWLGFLAWHLRENDEDDLEWWRLDEAVPAVVRALGPASALVAAGAVIAGLGYRIPHRYWIARDLAPHAGSVPVWALFPLLAYLGVVTWSQLARDRWLMGPLRVRGPRGVRHALNRRERGGGTGGLYAMPVVAALFAGLGVWVDGPLGRFAAVSALLVAVAVLWRFAWWFGEASDPAEAEGPPGMLRRDRDAALALGWNRVLEQVWPLPLLLSAPFLLALRWEHRLDPASLGPAFALTLAVLWYGGVVLSSWGRFRVAHAWLTLRGRTPHDLMAFLEEAQRLGVLRQSGGGYRFRHGALRDRLAEEAEASRRPPRPRTEPRLLSDGRAMAGMQALCLVMLYLCAFPGLDGGHVVGALRWVQRHSPSTVEIAACDMLRPHLAGLVGTPLEVDRGRRECRFVEGDPLRPALTVSLGIADDPGSPDVNQQGQNDPAPDSPPSGTALSRPRDTAVAATLSTKDYTLEIRSEVPDPRVEDRAMYVLDQVLRGAFPKSYKPGTRYAPPGPLPTSSDERFRLYDAHRPARIVVGPTWAPGDWSRLWALQDLGFAFRGPVFGQCVREGGRWYCVQAQDTPAGEKVGPFQLEIEQRPCQGSCPPPAEPGWRRSDASTWYAERWDGHAYTLDTHAVRAGKSLDVRVATSDTRADLARKTVNDISAQSSR</sequence>